<dbReference type="InterPro" id="IPR036397">
    <property type="entry name" value="RNaseH_sf"/>
</dbReference>
<dbReference type="PANTHER" id="PTHR35004">
    <property type="entry name" value="TRANSPOSASE RV3428C-RELATED"/>
    <property type="match status" value="1"/>
</dbReference>
<dbReference type="InterPro" id="IPR001584">
    <property type="entry name" value="Integrase_cat-core"/>
</dbReference>
<dbReference type="SUPFAM" id="SSF46894">
    <property type="entry name" value="C-terminal effector domain of the bipartite response regulators"/>
    <property type="match status" value="1"/>
</dbReference>
<reference evidence="8 9" key="1">
    <citation type="submission" date="2014-06" db="EMBL/GenBank/DDBJ databases">
        <title>Draft genome sequence of Idiomarina sp. MCCC 1A10513.</title>
        <authorList>
            <person name="Du J."/>
            <person name="Lai Q."/>
            <person name="Shao Z."/>
        </authorList>
    </citation>
    <scope>NUCLEOTIDE SEQUENCE [LARGE SCALE GENOMIC DNA]</scope>
    <source>
        <strain evidence="8 9">MCCC 1A10513</strain>
    </source>
</reference>
<dbReference type="RefSeq" id="WP_034734399.1">
    <property type="nucleotide sequence ID" value="NZ_JPIN01000031.1"/>
</dbReference>
<dbReference type="InterPro" id="IPR025246">
    <property type="entry name" value="IS30-like_HTH"/>
</dbReference>
<evidence type="ECO:0000256" key="3">
    <source>
        <dbReference type="ARBA" id="ARBA00023125"/>
    </source>
</evidence>
<dbReference type="Gene3D" id="1.10.10.60">
    <property type="entry name" value="Homeodomain-like"/>
    <property type="match status" value="1"/>
</dbReference>
<organism evidence="8 9">
    <name type="scientific">Pseudidiomarina atlantica</name>
    <dbReference type="NCBI Taxonomy" id="1517416"/>
    <lineage>
        <taxon>Bacteria</taxon>
        <taxon>Pseudomonadati</taxon>
        <taxon>Pseudomonadota</taxon>
        <taxon>Gammaproteobacteria</taxon>
        <taxon>Alteromonadales</taxon>
        <taxon>Idiomarinaceae</taxon>
        <taxon>Pseudidiomarina</taxon>
    </lineage>
</organism>
<dbReference type="PROSITE" id="PS50994">
    <property type="entry name" value="INTEGRASE"/>
    <property type="match status" value="1"/>
</dbReference>
<dbReference type="GO" id="GO:0006355">
    <property type="term" value="P:regulation of DNA-templated transcription"/>
    <property type="evidence" value="ECO:0007669"/>
    <property type="project" value="InterPro"/>
</dbReference>
<gene>
    <name evidence="8" type="ORF">IDAT_12930</name>
</gene>
<dbReference type="AlphaFoldDB" id="A0A094IKQ7"/>
<dbReference type="InterPro" id="IPR016032">
    <property type="entry name" value="Sig_transdc_resp-reg_C-effctor"/>
</dbReference>
<dbReference type="Proteomes" id="UP000053718">
    <property type="component" value="Unassembled WGS sequence"/>
</dbReference>
<dbReference type="eggNOG" id="COG4584">
    <property type="taxonomic scope" value="Bacteria"/>
</dbReference>
<proteinExistence type="inferred from homology"/>
<dbReference type="GO" id="GO:0003677">
    <property type="term" value="F:DNA binding"/>
    <property type="evidence" value="ECO:0007669"/>
    <property type="project" value="UniProtKB-KW"/>
</dbReference>
<evidence type="ECO:0000259" key="7">
    <source>
        <dbReference type="PROSITE" id="PS50994"/>
    </source>
</evidence>
<dbReference type="EMBL" id="JPIN01000031">
    <property type="protein sequence ID" value="KFZ27762.1"/>
    <property type="molecule type" value="Genomic_DNA"/>
</dbReference>
<dbReference type="Gene3D" id="3.30.420.10">
    <property type="entry name" value="Ribonuclease H-like superfamily/Ribonuclease H"/>
    <property type="match status" value="1"/>
</dbReference>
<dbReference type="InterPro" id="IPR012337">
    <property type="entry name" value="RNaseH-like_sf"/>
</dbReference>
<name>A0A094IKQ7_9GAMM</name>
<evidence type="ECO:0000259" key="6">
    <source>
        <dbReference type="PROSITE" id="PS50531"/>
    </source>
</evidence>
<dbReference type="NCBIfam" id="NF033546">
    <property type="entry name" value="transpos_IS21"/>
    <property type="match status" value="1"/>
</dbReference>
<feature type="domain" description="Integrase catalytic" evidence="7">
    <location>
        <begin position="116"/>
        <end position="296"/>
    </location>
</feature>
<dbReference type="PANTHER" id="PTHR35004:SF6">
    <property type="entry name" value="TRANSPOSASE"/>
    <property type="match status" value="1"/>
</dbReference>
<keyword evidence="2" id="KW-0815">Transposition</keyword>
<evidence type="ECO:0000313" key="8">
    <source>
        <dbReference type="EMBL" id="KFZ27762.1"/>
    </source>
</evidence>
<accession>A0A094IKQ7</accession>
<comment type="caution">
    <text evidence="8">The sequence shown here is derived from an EMBL/GenBank/DDBJ whole genome shotgun (WGS) entry which is preliminary data.</text>
</comment>
<comment type="similarity">
    <text evidence="1">Belongs to the transposase IS21/IS408/IS1162 family.</text>
</comment>
<dbReference type="Pfam" id="PF13936">
    <property type="entry name" value="HTH_38"/>
    <property type="match status" value="1"/>
</dbReference>
<dbReference type="GO" id="GO:0015074">
    <property type="term" value="P:DNA integration"/>
    <property type="evidence" value="ECO:0007669"/>
    <property type="project" value="InterPro"/>
</dbReference>
<sequence length="339" mass="39042">MLTQEQLVDIHVLHRQGLSNREIARRLGISRNTVKNYLARPTVTPSYSAREARPTKLGPYEAYLRERIKAAEPDWIPATVLFREIEAQGYNGGMTQLRQYVSQFKKPEASDPVVRFETQPGEQLQVDFTNINRNRRRMKGFVATLSFSRATFVHFSERERQEDWLYGLEEAFAFFGGVTQHVLFDNAKTIMIERDAYGPGQHRWNQALLQFAKYYGFQPRACRPYRARTKGKVERFNSYLKSSFITPLAASLKQHGLRFDVSVANAHIGPWLEHVAHQRIHGTTGQKPQILLEQERFHLQPLPTKEHGRIATSSASRPTPIESLQHPLSVYDSLLEGRL</sequence>
<dbReference type="SUPFAM" id="SSF53098">
    <property type="entry name" value="Ribonuclease H-like"/>
    <property type="match status" value="1"/>
</dbReference>
<dbReference type="OrthoDB" id="2065409at2"/>
<keyword evidence="3" id="KW-0238">DNA-binding</keyword>
<evidence type="ECO:0000313" key="9">
    <source>
        <dbReference type="Proteomes" id="UP000053718"/>
    </source>
</evidence>
<evidence type="ECO:0000256" key="2">
    <source>
        <dbReference type="ARBA" id="ARBA00022578"/>
    </source>
</evidence>
<evidence type="ECO:0000256" key="4">
    <source>
        <dbReference type="ARBA" id="ARBA00023172"/>
    </source>
</evidence>
<keyword evidence="9" id="KW-1185">Reference proteome</keyword>
<protein>
    <submittedName>
        <fullName evidence="8">Transposase</fullName>
    </submittedName>
</protein>
<dbReference type="GO" id="GO:0006310">
    <property type="term" value="P:DNA recombination"/>
    <property type="evidence" value="ECO:0007669"/>
    <property type="project" value="UniProtKB-KW"/>
</dbReference>
<feature type="domain" description="HTH IS21-type" evidence="6">
    <location>
        <begin position="5"/>
        <end position="68"/>
    </location>
</feature>
<dbReference type="Pfam" id="PF00665">
    <property type="entry name" value="rve"/>
    <property type="match status" value="1"/>
</dbReference>
<dbReference type="InterPro" id="IPR017894">
    <property type="entry name" value="HTH_IS21_transposase_type"/>
</dbReference>
<dbReference type="PROSITE" id="PS50531">
    <property type="entry name" value="HTH_IS21"/>
    <property type="match status" value="1"/>
</dbReference>
<evidence type="ECO:0000256" key="5">
    <source>
        <dbReference type="SAM" id="MobiDB-lite"/>
    </source>
</evidence>
<feature type="region of interest" description="Disordered" evidence="5">
    <location>
        <begin position="302"/>
        <end position="322"/>
    </location>
</feature>
<evidence type="ECO:0000256" key="1">
    <source>
        <dbReference type="ARBA" id="ARBA00009277"/>
    </source>
</evidence>
<dbReference type="GO" id="GO:0032196">
    <property type="term" value="P:transposition"/>
    <property type="evidence" value="ECO:0007669"/>
    <property type="project" value="UniProtKB-KW"/>
</dbReference>
<keyword evidence="4" id="KW-0233">DNA recombination</keyword>